<name>A0A4C1TUF6_EUMVA</name>
<dbReference type="AlphaFoldDB" id="A0A4C1TUF6"/>
<organism evidence="1 2">
    <name type="scientific">Eumeta variegata</name>
    <name type="common">Bagworm moth</name>
    <name type="synonym">Eumeta japonica</name>
    <dbReference type="NCBI Taxonomy" id="151549"/>
    <lineage>
        <taxon>Eukaryota</taxon>
        <taxon>Metazoa</taxon>
        <taxon>Ecdysozoa</taxon>
        <taxon>Arthropoda</taxon>
        <taxon>Hexapoda</taxon>
        <taxon>Insecta</taxon>
        <taxon>Pterygota</taxon>
        <taxon>Neoptera</taxon>
        <taxon>Endopterygota</taxon>
        <taxon>Lepidoptera</taxon>
        <taxon>Glossata</taxon>
        <taxon>Ditrysia</taxon>
        <taxon>Tineoidea</taxon>
        <taxon>Psychidae</taxon>
        <taxon>Oiketicinae</taxon>
        <taxon>Eumeta</taxon>
    </lineage>
</organism>
<reference evidence="1 2" key="1">
    <citation type="journal article" date="2019" name="Commun. Biol.">
        <title>The bagworm genome reveals a unique fibroin gene that provides high tensile strength.</title>
        <authorList>
            <person name="Kono N."/>
            <person name="Nakamura H."/>
            <person name="Ohtoshi R."/>
            <person name="Tomita M."/>
            <person name="Numata K."/>
            <person name="Arakawa K."/>
        </authorList>
    </citation>
    <scope>NUCLEOTIDE SEQUENCE [LARGE SCALE GENOMIC DNA]</scope>
</reference>
<comment type="caution">
    <text evidence="1">The sequence shown here is derived from an EMBL/GenBank/DDBJ whole genome shotgun (WGS) entry which is preliminary data.</text>
</comment>
<accession>A0A4C1TUF6</accession>
<dbReference type="Proteomes" id="UP000299102">
    <property type="component" value="Unassembled WGS sequence"/>
</dbReference>
<protein>
    <submittedName>
        <fullName evidence="1">Uncharacterized protein</fullName>
    </submittedName>
</protein>
<evidence type="ECO:0000313" key="1">
    <source>
        <dbReference type="EMBL" id="GBP17663.1"/>
    </source>
</evidence>
<dbReference type="EMBL" id="BGZK01000089">
    <property type="protein sequence ID" value="GBP17663.1"/>
    <property type="molecule type" value="Genomic_DNA"/>
</dbReference>
<keyword evidence="2" id="KW-1185">Reference proteome</keyword>
<evidence type="ECO:0000313" key="2">
    <source>
        <dbReference type="Proteomes" id="UP000299102"/>
    </source>
</evidence>
<proteinExistence type="predicted"/>
<sequence>MDTVEVGGMYIVRTMWKSIASDYPSGNGGLRNSDESMPAYDITAEACAIHQRTLVVMRSKRDSGACCANLVTVDPRGLED</sequence>
<gene>
    <name evidence="1" type="ORF">EVAR_8657_1</name>
</gene>